<gene>
    <name evidence="1" type="ORF">RCA23_c16720</name>
</gene>
<dbReference type="Proteomes" id="UP000028680">
    <property type="component" value="Chromosome"/>
</dbReference>
<dbReference type="KEGG" id="ptp:RCA23_c16720"/>
<protein>
    <submittedName>
        <fullName evidence="1">Uncharacterized protein</fullName>
    </submittedName>
</protein>
<organism evidence="1 2">
    <name type="scientific">Planktomarina temperata RCA23</name>
    <dbReference type="NCBI Taxonomy" id="666509"/>
    <lineage>
        <taxon>Bacteria</taxon>
        <taxon>Pseudomonadati</taxon>
        <taxon>Pseudomonadota</taxon>
        <taxon>Alphaproteobacteria</taxon>
        <taxon>Rhodobacterales</taxon>
        <taxon>Paracoccaceae</taxon>
        <taxon>Planktomarina</taxon>
    </lineage>
</organism>
<keyword evidence="2" id="KW-1185">Reference proteome</keyword>
<evidence type="ECO:0000313" key="2">
    <source>
        <dbReference type="Proteomes" id="UP000028680"/>
    </source>
</evidence>
<name>A0AAN0RJ71_9RHOB</name>
<dbReference type="EMBL" id="CP003984">
    <property type="protein sequence ID" value="AII87208.1"/>
    <property type="molecule type" value="Genomic_DNA"/>
</dbReference>
<evidence type="ECO:0000313" key="1">
    <source>
        <dbReference type="EMBL" id="AII87208.1"/>
    </source>
</evidence>
<dbReference type="AlphaFoldDB" id="A0AAN0RJ71"/>
<proteinExistence type="predicted"/>
<accession>A0AAN0RJ71</accession>
<reference evidence="1 2" key="1">
    <citation type="journal article" date="2014" name="ISME J.">
        <title>Adaptation of an abundant Roseobacter RCA organism to pelagic systems revealed by genomic and transcriptomic analyses.</title>
        <authorList>
            <person name="Voget S."/>
            <person name="Wemheuer B."/>
            <person name="Brinkhoff T."/>
            <person name="Vollmers J."/>
            <person name="Dietrich S."/>
            <person name="Giebel H.A."/>
            <person name="Beardsley C."/>
            <person name="Sardemann C."/>
            <person name="Bakenhus I."/>
            <person name="Billerbeck S."/>
            <person name="Daniel R."/>
            <person name="Simon M."/>
        </authorList>
    </citation>
    <scope>NUCLEOTIDE SEQUENCE [LARGE SCALE GENOMIC DNA]</scope>
    <source>
        <strain evidence="1 2">RCA23</strain>
    </source>
</reference>
<sequence length="110" mass="12060">MVGVDTRATAEETLGVPTISDTETGRLYYISSRWRHYGMNPPEPISRDIVAVALDSAEVVTNVSRYSLEDGEIVALTRRVTDGGTEEISFLQQLLGNIGRFDASDILSEP</sequence>